<comment type="caution">
    <text evidence="1">The sequence shown here is derived from an EMBL/GenBank/DDBJ whole genome shotgun (WGS) entry which is preliminary data.</text>
</comment>
<name>A0A1G2G132_9BACT</name>
<reference evidence="1 2" key="1">
    <citation type="journal article" date="2016" name="Nat. Commun.">
        <title>Thousands of microbial genomes shed light on interconnected biogeochemical processes in an aquifer system.</title>
        <authorList>
            <person name="Anantharaman K."/>
            <person name="Brown C.T."/>
            <person name="Hug L.A."/>
            <person name="Sharon I."/>
            <person name="Castelle C.J."/>
            <person name="Probst A.J."/>
            <person name="Thomas B.C."/>
            <person name="Singh A."/>
            <person name="Wilkins M.J."/>
            <person name="Karaoz U."/>
            <person name="Brodie E.L."/>
            <person name="Williams K.H."/>
            <person name="Hubbard S.S."/>
            <person name="Banfield J.F."/>
        </authorList>
    </citation>
    <scope>NUCLEOTIDE SEQUENCE [LARGE SCALE GENOMIC DNA]</scope>
</reference>
<organism evidence="1 2">
    <name type="scientific">Candidatus Ryanbacteria bacterium RIFCSPHIGHO2_01_FULL_45_22</name>
    <dbReference type="NCBI Taxonomy" id="1802114"/>
    <lineage>
        <taxon>Bacteria</taxon>
        <taxon>Candidatus Ryaniibacteriota</taxon>
    </lineage>
</organism>
<dbReference type="EMBL" id="MHNK01000013">
    <property type="protein sequence ID" value="OGZ43570.1"/>
    <property type="molecule type" value="Genomic_DNA"/>
</dbReference>
<protein>
    <submittedName>
        <fullName evidence="1">Uncharacterized protein</fullName>
    </submittedName>
</protein>
<accession>A0A1G2G132</accession>
<dbReference type="Proteomes" id="UP000177480">
    <property type="component" value="Unassembled WGS sequence"/>
</dbReference>
<gene>
    <name evidence="1" type="ORF">A2719_00315</name>
</gene>
<dbReference type="AlphaFoldDB" id="A0A1G2G132"/>
<evidence type="ECO:0000313" key="1">
    <source>
        <dbReference type="EMBL" id="OGZ43570.1"/>
    </source>
</evidence>
<proteinExistence type="predicted"/>
<sequence>MQIRLKALCHAVMNQGAMFHGSRDDWGSATENTYESLEYLVDYFGDELITIKNPAPSKRRAPRQKKNERAA</sequence>
<evidence type="ECO:0000313" key="2">
    <source>
        <dbReference type="Proteomes" id="UP000177480"/>
    </source>
</evidence>